<feature type="coiled-coil region" evidence="3">
    <location>
        <begin position="406"/>
        <end position="466"/>
    </location>
</feature>
<reference evidence="5 6" key="1">
    <citation type="submission" date="2020-04" db="EMBL/GenBank/DDBJ databases">
        <title>Ramlibacter sp. G-1-2-2 isolated from soil.</title>
        <authorList>
            <person name="Dahal R.H."/>
        </authorList>
    </citation>
    <scope>NUCLEOTIDE SEQUENCE [LARGE SCALE GENOMIC DNA]</scope>
    <source>
        <strain evidence="5 6">G-1-2-2</strain>
    </source>
</reference>
<comment type="caution">
    <text evidence="5">The sequence shown here is derived from an EMBL/GenBank/DDBJ whole genome shotgun (WGS) entry which is preliminary data.</text>
</comment>
<organism evidence="5 6">
    <name type="scientific">Ramlibacter agri</name>
    <dbReference type="NCBI Taxonomy" id="2728837"/>
    <lineage>
        <taxon>Bacteria</taxon>
        <taxon>Pseudomonadati</taxon>
        <taxon>Pseudomonadota</taxon>
        <taxon>Betaproteobacteria</taxon>
        <taxon>Burkholderiales</taxon>
        <taxon>Comamonadaceae</taxon>
        <taxon>Ramlibacter</taxon>
    </lineage>
</organism>
<keyword evidence="6" id="KW-1185">Reference proteome</keyword>
<comment type="subcellular location">
    <subcellularLocation>
        <location evidence="1">Cell envelope</location>
    </subcellularLocation>
</comment>
<feature type="domain" description="CzcB-like barrel-sandwich hybrid" evidence="4">
    <location>
        <begin position="375"/>
        <end position="496"/>
    </location>
</feature>
<dbReference type="Pfam" id="PF25973">
    <property type="entry name" value="BSH_CzcB"/>
    <property type="match status" value="1"/>
</dbReference>
<dbReference type="InterPro" id="IPR050465">
    <property type="entry name" value="UPF0194_transport"/>
</dbReference>
<proteinExistence type="predicted"/>
<protein>
    <submittedName>
        <fullName evidence="5">HlyD family efflux transporter periplasmic adaptor subunit</fullName>
    </submittedName>
</protein>
<evidence type="ECO:0000256" key="1">
    <source>
        <dbReference type="ARBA" id="ARBA00004196"/>
    </source>
</evidence>
<dbReference type="PANTHER" id="PTHR32347">
    <property type="entry name" value="EFFLUX SYSTEM COMPONENT YKNX-RELATED"/>
    <property type="match status" value="1"/>
</dbReference>
<dbReference type="GO" id="GO:0030313">
    <property type="term" value="C:cell envelope"/>
    <property type="evidence" value="ECO:0007669"/>
    <property type="project" value="UniProtKB-SubCell"/>
</dbReference>
<evidence type="ECO:0000313" key="6">
    <source>
        <dbReference type="Proteomes" id="UP000541185"/>
    </source>
</evidence>
<dbReference type="InterPro" id="IPR058647">
    <property type="entry name" value="BSH_CzcB-like"/>
</dbReference>
<gene>
    <name evidence="5" type="ORF">HHL11_19145</name>
</gene>
<accession>A0A848HBL1</accession>
<evidence type="ECO:0000256" key="3">
    <source>
        <dbReference type="SAM" id="Coils"/>
    </source>
</evidence>
<dbReference type="RefSeq" id="WP_169420183.1">
    <property type="nucleotide sequence ID" value="NZ_JABBFX010000002.1"/>
</dbReference>
<dbReference type="PANTHER" id="PTHR32347:SF23">
    <property type="entry name" value="BLL5650 PROTEIN"/>
    <property type="match status" value="1"/>
</dbReference>
<dbReference type="Gene3D" id="2.40.50.100">
    <property type="match status" value="1"/>
</dbReference>
<evidence type="ECO:0000313" key="5">
    <source>
        <dbReference type="EMBL" id="NML45873.1"/>
    </source>
</evidence>
<evidence type="ECO:0000259" key="4">
    <source>
        <dbReference type="Pfam" id="PF25973"/>
    </source>
</evidence>
<dbReference type="Proteomes" id="UP000541185">
    <property type="component" value="Unassembled WGS sequence"/>
</dbReference>
<dbReference type="Gene3D" id="2.40.30.170">
    <property type="match status" value="1"/>
</dbReference>
<keyword evidence="2 3" id="KW-0175">Coiled coil</keyword>
<dbReference type="AlphaFoldDB" id="A0A848HBL1"/>
<name>A0A848HBL1_9BURK</name>
<dbReference type="SUPFAM" id="SSF111369">
    <property type="entry name" value="HlyD-like secretion proteins"/>
    <property type="match status" value="1"/>
</dbReference>
<sequence length="604" mass="64308">MRIDDATPSTAGPVLARWSGLPAGATPEQACTAWLEQFGREQPAPLRSLVLLRDTGPELRLAAVQPAGAAVQDLLPLLAQAAASPQAERLQTAAGWLLTQPLRAGEDLRGLAAAEFADAEQAQRAAARMAWGAGWLLALQSARPASQQALAEARGLLQSMAAVVAEGSFDAACLSLANRLAARWKADAVLVSWVDGLRVHIVARSNASHTDERSNVVQAACAAMEEALDLRQSVQGHAGNGFRCEAGSLPAHAAYAEAVPCESVATALLFHETVPVGMVLLQRQEPLSDEDLETLDTQCMMLAPLLAQRREADRSLWQHAAASARHALGRAGDDSLLGWKLGAIAVATAVVVAAVVPVPFRVTAPAMVEGEVQRAIVAPFQGFVQNARLRAGDTVRAGELIATLDDTDLKLDAEKARAELDLAERKEREAVAGGKRVEMRLAAAQAAQARAQLDLAQEKLGRVQLLAPFDGVIVRGDLSQQRGSPVEQGKVLFEVAPLTAWRLILKVDERDIAWVEPHRQGELALAGLAGQHQAFEVKRVTSIASAEGGVNHFRAEADLRDAGASLRPGMEGVAKIECGSASALWVATRRLADWVRLTAWEWLP</sequence>
<dbReference type="EMBL" id="JABBFX010000002">
    <property type="protein sequence ID" value="NML45873.1"/>
    <property type="molecule type" value="Genomic_DNA"/>
</dbReference>
<evidence type="ECO:0000256" key="2">
    <source>
        <dbReference type="ARBA" id="ARBA00023054"/>
    </source>
</evidence>